<reference evidence="2" key="1">
    <citation type="journal article" date="2019" name="Sci. Rep.">
        <title>Draft genome of Tanacetum cinerariifolium, the natural source of mosquito coil.</title>
        <authorList>
            <person name="Yamashiro T."/>
            <person name="Shiraishi A."/>
            <person name="Satake H."/>
            <person name="Nakayama K."/>
        </authorList>
    </citation>
    <scope>NUCLEOTIDE SEQUENCE</scope>
</reference>
<comment type="caution">
    <text evidence="2">The sequence shown here is derived from an EMBL/GenBank/DDBJ whole genome shotgun (WGS) entry which is preliminary data.</text>
</comment>
<gene>
    <name evidence="2" type="ORF">Tci_882584</name>
</gene>
<feature type="compositionally biased region" description="Basic and acidic residues" evidence="1">
    <location>
        <begin position="32"/>
        <end position="54"/>
    </location>
</feature>
<evidence type="ECO:0000256" key="1">
    <source>
        <dbReference type="SAM" id="MobiDB-lite"/>
    </source>
</evidence>
<feature type="compositionally biased region" description="Basic and acidic residues" evidence="1">
    <location>
        <begin position="14"/>
        <end position="25"/>
    </location>
</feature>
<protein>
    <submittedName>
        <fullName evidence="2">Uncharacterized protein</fullName>
    </submittedName>
</protein>
<feature type="compositionally biased region" description="Polar residues" evidence="1">
    <location>
        <begin position="1"/>
        <end position="13"/>
    </location>
</feature>
<feature type="non-terminal residue" evidence="2">
    <location>
        <position position="1"/>
    </location>
</feature>
<dbReference type="EMBL" id="BKCJ011253486">
    <property type="protein sequence ID" value="GFD10615.1"/>
    <property type="molecule type" value="Genomic_DNA"/>
</dbReference>
<accession>A0A699TIV8</accession>
<evidence type="ECO:0000313" key="2">
    <source>
        <dbReference type="EMBL" id="GFD10615.1"/>
    </source>
</evidence>
<dbReference type="AlphaFoldDB" id="A0A699TIV8"/>
<name>A0A699TIV8_TANCI</name>
<organism evidence="2">
    <name type="scientific">Tanacetum cinerariifolium</name>
    <name type="common">Dalmatian daisy</name>
    <name type="synonym">Chrysanthemum cinerariifolium</name>
    <dbReference type="NCBI Taxonomy" id="118510"/>
    <lineage>
        <taxon>Eukaryota</taxon>
        <taxon>Viridiplantae</taxon>
        <taxon>Streptophyta</taxon>
        <taxon>Embryophyta</taxon>
        <taxon>Tracheophyta</taxon>
        <taxon>Spermatophyta</taxon>
        <taxon>Magnoliopsida</taxon>
        <taxon>eudicotyledons</taxon>
        <taxon>Gunneridae</taxon>
        <taxon>Pentapetalae</taxon>
        <taxon>asterids</taxon>
        <taxon>campanulids</taxon>
        <taxon>Asterales</taxon>
        <taxon>Asteraceae</taxon>
        <taxon>Asteroideae</taxon>
        <taxon>Anthemideae</taxon>
        <taxon>Anthemidinae</taxon>
        <taxon>Tanacetum</taxon>
    </lineage>
</organism>
<sequence>WIQAPRTKTYQAESDQKDKMRHATDDNGIPSKEIHERDRERAITAEEVPDDRKPLQYVPKSQTDR</sequence>
<feature type="region of interest" description="Disordered" evidence="1">
    <location>
        <begin position="1"/>
        <end position="65"/>
    </location>
</feature>
<proteinExistence type="predicted"/>